<feature type="transmembrane region" description="Helical" evidence="1">
    <location>
        <begin position="139"/>
        <end position="164"/>
    </location>
</feature>
<keyword evidence="1" id="KW-1133">Transmembrane helix</keyword>
<name>A0A7C1SWG1_9HYPH</name>
<protein>
    <submittedName>
        <fullName evidence="2">Branched-chain amino acid ABC transporter permease</fullName>
    </submittedName>
</protein>
<accession>A0A7C1SWG1</accession>
<feature type="transmembrane region" description="Helical" evidence="1">
    <location>
        <begin position="76"/>
        <end position="97"/>
    </location>
</feature>
<feature type="transmembrane region" description="Helical" evidence="1">
    <location>
        <begin position="171"/>
        <end position="189"/>
    </location>
</feature>
<feature type="transmembrane region" description="Helical" evidence="1">
    <location>
        <begin position="109"/>
        <end position="127"/>
    </location>
</feature>
<dbReference type="EMBL" id="DSKI01000346">
    <property type="protein sequence ID" value="HEB43357.1"/>
    <property type="molecule type" value="Genomic_DNA"/>
</dbReference>
<comment type="caution">
    <text evidence="2">The sequence shown here is derived from an EMBL/GenBank/DDBJ whole genome shotgun (WGS) entry which is preliminary data.</text>
</comment>
<evidence type="ECO:0000256" key="1">
    <source>
        <dbReference type="SAM" id="Phobius"/>
    </source>
</evidence>
<reference evidence="2" key="1">
    <citation type="journal article" date="2020" name="mSystems">
        <title>Genome- and Community-Level Interaction Insights into Carbon Utilization and Element Cycling Functions of Hydrothermarchaeota in Hydrothermal Sediment.</title>
        <authorList>
            <person name="Zhou Z."/>
            <person name="Liu Y."/>
            <person name="Xu W."/>
            <person name="Pan J."/>
            <person name="Luo Z.H."/>
            <person name="Li M."/>
        </authorList>
    </citation>
    <scope>NUCLEOTIDE SEQUENCE [LARGE SCALE GENOMIC DNA]</scope>
    <source>
        <strain evidence="2">SpSt-243</strain>
    </source>
</reference>
<dbReference type="AlphaFoldDB" id="A0A7C1SWG1"/>
<feature type="transmembrane region" description="Helical" evidence="1">
    <location>
        <begin position="20"/>
        <end position="41"/>
    </location>
</feature>
<keyword evidence="1" id="KW-0812">Transmembrane</keyword>
<gene>
    <name evidence="2" type="ORF">ENP70_06585</name>
</gene>
<evidence type="ECO:0000313" key="2">
    <source>
        <dbReference type="EMBL" id="HEB43357.1"/>
    </source>
</evidence>
<organism evidence="2">
    <name type="scientific">Agrobacterium albertimagni</name>
    <dbReference type="NCBI Taxonomy" id="147266"/>
    <lineage>
        <taxon>Bacteria</taxon>
        <taxon>Pseudomonadati</taxon>
        <taxon>Pseudomonadota</taxon>
        <taxon>Alphaproteobacteria</taxon>
        <taxon>Hyphomicrobiales</taxon>
        <taxon>Rhizobiaceae</taxon>
        <taxon>Rhizobium/Agrobacterium group</taxon>
        <taxon>Agrobacterium</taxon>
    </lineage>
</organism>
<sequence length="260" mass="27903">MSSATSDISHTRWFFTGMRGLFSLPAIILMISFVGFSAFALESGVSRAEAMFMTVAVWALPAKMILIGTMTSGANLLAIFLAVSLSSIRMMPMVASLVPEMRTERTPTWLLLFLSHFIAITAWVFAMGSFKNVPREGRVAYFAGFGITLVTINMILVGVCYGLVAKFPPVVAGLLFFLTPVYFIASIWATGRQSVVKVGFIVGAVSGPLLALVMPGFDILVAGLGGGTLAYLFDRYVIRGAQKQATVAIAESTSQTDEVV</sequence>
<proteinExistence type="predicted"/>
<dbReference type="Pfam" id="PF03591">
    <property type="entry name" value="AzlC"/>
    <property type="match status" value="1"/>
</dbReference>
<keyword evidence="1" id="KW-0472">Membrane</keyword>
<feature type="transmembrane region" description="Helical" evidence="1">
    <location>
        <begin position="209"/>
        <end position="233"/>
    </location>
</feature>
<dbReference type="InterPro" id="IPR011606">
    <property type="entry name" value="Brnchd-chn_aa_trnsp_permease"/>
</dbReference>